<dbReference type="GO" id="GO:0003824">
    <property type="term" value="F:catalytic activity"/>
    <property type="evidence" value="ECO:0007669"/>
    <property type="project" value="InterPro"/>
</dbReference>
<keyword evidence="6" id="KW-1185">Reference proteome</keyword>
<protein>
    <recommendedName>
        <fullName evidence="3">Indoleacetamide hydrolase</fullName>
    </recommendedName>
</protein>
<dbReference type="EMBL" id="VDUZ01000014">
    <property type="protein sequence ID" value="TXL75364.1"/>
    <property type="molecule type" value="Genomic_DNA"/>
</dbReference>
<dbReference type="InterPro" id="IPR023631">
    <property type="entry name" value="Amidase_dom"/>
</dbReference>
<accession>A0A5C8PM32</accession>
<dbReference type="OrthoDB" id="9811471at2"/>
<sequence>MAIAEYEKLDAMALSALIARREVSASEVLDEAIARAEKHNPAINAITIPLYDLGRQAAAAPLPAGPLAGAPFLLKDLGSLLAGTRSTGSSKLFADFVAPHDATIVARYRAAGLVTFGKSASPEMGLAPSTEPAMFGPCRNPWNLGYSSGGSSGGSAAAVAARILPMAHATDGGGSIRIPASACGLFGMKPTRARNPSGPDVGEGWGGQAVGHCVSISVHDSAALLDASAGPDIGDPYWAPPPVGKFLDEVGRDPGKLRIALCVEPWNGEPVDAECRRATEDAAKLCESLGHAVTIARPTFDVEAFREATRVVIAANVYATLAARAKAIGKTLEATDAEPLTWSLAELGIRYTAADYAAAMTVIHRVGRVVARFFTQHDILLTPTMCSPPWPLGVLSLSSQDTDAYLVAVNRSIGFTSLFNAAGNPAMTVPLHWTASGLPVGVQFVAPFGDEASLFRLAAQLEQARPWKDKRPPMIG</sequence>
<proteinExistence type="inferred from homology"/>
<evidence type="ECO:0000313" key="6">
    <source>
        <dbReference type="Proteomes" id="UP000321638"/>
    </source>
</evidence>
<gene>
    <name evidence="5" type="ORF">FHP25_14060</name>
</gene>
<evidence type="ECO:0000313" key="5">
    <source>
        <dbReference type="EMBL" id="TXL75364.1"/>
    </source>
</evidence>
<evidence type="ECO:0000256" key="1">
    <source>
        <dbReference type="ARBA" id="ARBA00003871"/>
    </source>
</evidence>
<dbReference type="Proteomes" id="UP000321638">
    <property type="component" value="Unassembled WGS sequence"/>
</dbReference>
<dbReference type="RefSeq" id="WP_147847578.1">
    <property type="nucleotide sequence ID" value="NZ_VDUZ01000014.1"/>
</dbReference>
<dbReference type="PANTHER" id="PTHR11895:SF7">
    <property type="entry name" value="GLUTAMYL-TRNA(GLN) AMIDOTRANSFERASE SUBUNIT A, MITOCHONDRIAL"/>
    <property type="match status" value="1"/>
</dbReference>
<dbReference type="AlphaFoldDB" id="A0A5C8PM32"/>
<dbReference type="InterPro" id="IPR020556">
    <property type="entry name" value="Amidase_CS"/>
</dbReference>
<comment type="function">
    <text evidence="1">Hydrolyzes indole-3-acetamide (IAM) into indole-3-acetic acid (IAA).</text>
</comment>
<dbReference type="InterPro" id="IPR000120">
    <property type="entry name" value="Amidase"/>
</dbReference>
<organism evidence="5 6">
    <name type="scientific">Vineibacter terrae</name>
    <dbReference type="NCBI Taxonomy" id="2586908"/>
    <lineage>
        <taxon>Bacteria</taxon>
        <taxon>Pseudomonadati</taxon>
        <taxon>Pseudomonadota</taxon>
        <taxon>Alphaproteobacteria</taxon>
        <taxon>Hyphomicrobiales</taxon>
        <taxon>Vineibacter</taxon>
    </lineage>
</organism>
<comment type="similarity">
    <text evidence="2">Belongs to the amidase family.</text>
</comment>
<reference evidence="5 6" key="1">
    <citation type="submission" date="2019-06" db="EMBL/GenBank/DDBJ databases">
        <title>New taxonomy in bacterial strain CC-CFT640, isolated from vineyard.</title>
        <authorList>
            <person name="Lin S.-Y."/>
            <person name="Tsai C.-F."/>
            <person name="Young C.-C."/>
        </authorList>
    </citation>
    <scope>NUCLEOTIDE SEQUENCE [LARGE SCALE GENOMIC DNA]</scope>
    <source>
        <strain evidence="5 6">CC-CFT640</strain>
    </source>
</reference>
<dbReference type="Gene3D" id="3.90.1300.10">
    <property type="entry name" value="Amidase signature (AS) domain"/>
    <property type="match status" value="1"/>
</dbReference>
<dbReference type="Pfam" id="PF01425">
    <property type="entry name" value="Amidase"/>
    <property type="match status" value="1"/>
</dbReference>
<evidence type="ECO:0000256" key="3">
    <source>
        <dbReference type="ARBA" id="ARBA00021874"/>
    </source>
</evidence>
<dbReference type="PROSITE" id="PS00571">
    <property type="entry name" value="AMIDASES"/>
    <property type="match status" value="1"/>
</dbReference>
<dbReference type="PANTHER" id="PTHR11895">
    <property type="entry name" value="TRANSAMIDASE"/>
    <property type="match status" value="1"/>
</dbReference>
<dbReference type="InterPro" id="IPR036928">
    <property type="entry name" value="AS_sf"/>
</dbReference>
<name>A0A5C8PM32_9HYPH</name>
<dbReference type="SUPFAM" id="SSF75304">
    <property type="entry name" value="Amidase signature (AS) enzymes"/>
    <property type="match status" value="1"/>
</dbReference>
<feature type="domain" description="Amidase" evidence="4">
    <location>
        <begin position="27"/>
        <end position="454"/>
    </location>
</feature>
<evidence type="ECO:0000259" key="4">
    <source>
        <dbReference type="Pfam" id="PF01425"/>
    </source>
</evidence>
<comment type="caution">
    <text evidence="5">The sequence shown here is derived from an EMBL/GenBank/DDBJ whole genome shotgun (WGS) entry which is preliminary data.</text>
</comment>
<evidence type="ECO:0000256" key="2">
    <source>
        <dbReference type="ARBA" id="ARBA00009199"/>
    </source>
</evidence>